<dbReference type="OrthoDB" id="9778545at2"/>
<protein>
    <submittedName>
        <fullName evidence="10">Murein L,D-transpeptidase YcbB/YkuD</fullName>
    </submittedName>
</protein>
<name>A0A4R2K8W2_9RHOB</name>
<dbReference type="EMBL" id="SLWW01000013">
    <property type="protein sequence ID" value="TCO69811.1"/>
    <property type="molecule type" value="Genomic_DNA"/>
</dbReference>
<dbReference type="GO" id="GO:0071555">
    <property type="term" value="P:cell wall organization"/>
    <property type="evidence" value="ECO:0007669"/>
    <property type="project" value="UniProtKB-UniRule"/>
</dbReference>
<evidence type="ECO:0000256" key="7">
    <source>
        <dbReference type="PROSITE-ProRule" id="PRU01373"/>
    </source>
</evidence>
<keyword evidence="4 7" id="KW-0133">Cell shape</keyword>
<evidence type="ECO:0000256" key="1">
    <source>
        <dbReference type="ARBA" id="ARBA00004752"/>
    </source>
</evidence>
<dbReference type="InterPro" id="IPR036366">
    <property type="entry name" value="PGBDSf"/>
</dbReference>
<evidence type="ECO:0000256" key="8">
    <source>
        <dbReference type="SAM" id="SignalP"/>
    </source>
</evidence>
<dbReference type="InterPro" id="IPR002477">
    <property type="entry name" value="Peptidoglycan-bd-like"/>
</dbReference>
<dbReference type="Pfam" id="PF03734">
    <property type="entry name" value="YkuD"/>
    <property type="match status" value="1"/>
</dbReference>
<keyword evidence="8" id="KW-0732">Signal</keyword>
<dbReference type="Proteomes" id="UP000295142">
    <property type="component" value="Unassembled WGS sequence"/>
</dbReference>
<dbReference type="PANTHER" id="PTHR41533:SF2">
    <property type="entry name" value="BLR7131 PROTEIN"/>
    <property type="match status" value="1"/>
</dbReference>
<keyword evidence="11" id="KW-1185">Reference proteome</keyword>
<dbReference type="InterPro" id="IPR006311">
    <property type="entry name" value="TAT_signal"/>
</dbReference>
<comment type="pathway">
    <text evidence="1 7">Cell wall biogenesis; peptidoglycan biosynthesis.</text>
</comment>
<keyword evidence="5 7" id="KW-0573">Peptidoglycan synthesis</keyword>
<dbReference type="SUPFAM" id="SSF141523">
    <property type="entry name" value="L,D-transpeptidase catalytic domain-like"/>
    <property type="match status" value="1"/>
</dbReference>
<organism evidence="10 11">
    <name type="scientific">Rhodovulum euryhalinum</name>
    <dbReference type="NCBI Taxonomy" id="35805"/>
    <lineage>
        <taxon>Bacteria</taxon>
        <taxon>Pseudomonadati</taxon>
        <taxon>Pseudomonadota</taxon>
        <taxon>Alphaproteobacteria</taxon>
        <taxon>Rhodobacterales</taxon>
        <taxon>Paracoccaceae</taxon>
        <taxon>Rhodovulum</taxon>
    </lineage>
</organism>
<gene>
    <name evidence="10" type="ORF">EV655_11397</name>
</gene>
<accession>A0A4R2K8W2</accession>
<dbReference type="Pfam" id="PF01471">
    <property type="entry name" value="PG_binding_1"/>
    <property type="match status" value="1"/>
</dbReference>
<dbReference type="PROSITE" id="PS51318">
    <property type="entry name" value="TAT"/>
    <property type="match status" value="1"/>
</dbReference>
<dbReference type="AlphaFoldDB" id="A0A4R2K8W2"/>
<proteinExistence type="inferred from homology"/>
<sequence>MRFVDLRRGLMAGVAAVVLGLGAPAPANAAMDLTAFRQAVAEAAAKDDAIAAFYRQRGYAPFWTSAEAADRRAALLSVLAQAPDHGLPASRYDPEALIAAFRGARSLRDIGRAEVAAMDMFLAYAHDVSSGVIEPGRVLSDIKREIARPDPATLLARIAATDDPAAFLRSLAPRSPEYARLLREKMRLERLIAEGGWGPEVPRGTLRPGQSGAAVIALRNRMIAMGYLSRSAAATYDAALQTAVQAFQLDHGIAPDGVAGAGTIDEINLPAEARLRSVLVAMERERWLGNDRGDRHVLVNITDFHARIIEEGEVVFQTRSVVGKNQSDQRTPEFSDVMEHMVVNPTWNVPRSIAVNEYLPRMQANPNAHGYLQLVDGSGRVVSRGAIDFARYTARNFPFDLKQPPSRGNALGLVKFMFPNPYNIYLHDTPSKSLFDREVRAFSHGCIRLGDPFDFAYALLAAQTDDPKGFFAAKLATGRETRVDLEQPLPVHIIYRTAVTDPRGRMQYRRDVYGRDAAIFEALEAAGVALAPVRG</sequence>
<dbReference type="GO" id="GO:0009252">
    <property type="term" value="P:peptidoglycan biosynthetic process"/>
    <property type="evidence" value="ECO:0007669"/>
    <property type="project" value="UniProtKB-UniPathway"/>
</dbReference>
<dbReference type="Gene3D" id="1.10.101.10">
    <property type="entry name" value="PGBD-like superfamily/PGBD"/>
    <property type="match status" value="1"/>
</dbReference>
<evidence type="ECO:0000313" key="10">
    <source>
        <dbReference type="EMBL" id="TCO69811.1"/>
    </source>
</evidence>
<dbReference type="RefSeq" id="WP_132546179.1">
    <property type="nucleotide sequence ID" value="NZ_SLWW01000013.1"/>
</dbReference>
<dbReference type="PROSITE" id="PS52029">
    <property type="entry name" value="LD_TPASE"/>
    <property type="match status" value="1"/>
</dbReference>
<dbReference type="InterPro" id="IPR038063">
    <property type="entry name" value="Transpep_catalytic_dom"/>
</dbReference>
<evidence type="ECO:0000259" key="9">
    <source>
        <dbReference type="PROSITE" id="PS52029"/>
    </source>
</evidence>
<keyword evidence="6 7" id="KW-0961">Cell wall biogenesis/degradation</keyword>
<dbReference type="PANTHER" id="PTHR41533">
    <property type="entry name" value="L,D-TRANSPEPTIDASE HI_1667-RELATED"/>
    <property type="match status" value="1"/>
</dbReference>
<evidence type="ECO:0000256" key="3">
    <source>
        <dbReference type="ARBA" id="ARBA00022679"/>
    </source>
</evidence>
<reference evidence="10 11" key="1">
    <citation type="submission" date="2019-03" db="EMBL/GenBank/DDBJ databases">
        <title>Genomic Encyclopedia of Type Strains, Phase IV (KMG-IV): sequencing the most valuable type-strain genomes for metagenomic binning, comparative biology and taxonomic classification.</title>
        <authorList>
            <person name="Goeker M."/>
        </authorList>
    </citation>
    <scope>NUCLEOTIDE SEQUENCE [LARGE SCALE GENOMIC DNA]</scope>
    <source>
        <strain evidence="10 11">DSM 4868</strain>
    </source>
</reference>
<dbReference type="GO" id="GO:0016740">
    <property type="term" value="F:transferase activity"/>
    <property type="evidence" value="ECO:0007669"/>
    <property type="project" value="UniProtKB-KW"/>
</dbReference>
<comment type="similarity">
    <text evidence="2">Belongs to the YkuD family.</text>
</comment>
<feature type="domain" description="L,D-TPase catalytic" evidence="9">
    <location>
        <begin position="295"/>
        <end position="471"/>
    </location>
</feature>
<dbReference type="SUPFAM" id="SSF47090">
    <property type="entry name" value="PGBD-like"/>
    <property type="match status" value="1"/>
</dbReference>
<keyword evidence="3" id="KW-0808">Transferase</keyword>
<feature type="chain" id="PRO_5020378194" evidence="8">
    <location>
        <begin position="30"/>
        <end position="535"/>
    </location>
</feature>
<dbReference type="InterPro" id="IPR052905">
    <property type="entry name" value="LD-transpeptidase_YkuD-like"/>
</dbReference>
<evidence type="ECO:0000256" key="6">
    <source>
        <dbReference type="ARBA" id="ARBA00023316"/>
    </source>
</evidence>
<evidence type="ECO:0000256" key="2">
    <source>
        <dbReference type="ARBA" id="ARBA00005992"/>
    </source>
</evidence>
<evidence type="ECO:0000256" key="5">
    <source>
        <dbReference type="ARBA" id="ARBA00022984"/>
    </source>
</evidence>
<dbReference type="CDD" id="cd16913">
    <property type="entry name" value="YkuD_like"/>
    <property type="match status" value="1"/>
</dbReference>
<dbReference type="InterPro" id="IPR005490">
    <property type="entry name" value="LD_TPept_cat_dom"/>
</dbReference>
<feature type="active site" description="Nucleophile" evidence="7">
    <location>
        <position position="446"/>
    </location>
</feature>
<comment type="caution">
    <text evidence="10">The sequence shown here is derived from an EMBL/GenBank/DDBJ whole genome shotgun (WGS) entry which is preliminary data.</text>
</comment>
<dbReference type="GO" id="GO:0008360">
    <property type="term" value="P:regulation of cell shape"/>
    <property type="evidence" value="ECO:0007669"/>
    <property type="project" value="UniProtKB-UniRule"/>
</dbReference>
<dbReference type="InterPro" id="IPR036365">
    <property type="entry name" value="PGBD-like_sf"/>
</dbReference>
<dbReference type="InterPro" id="IPR045380">
    <property type="entry name" value="LD_TPept_scaffold_dom"/>
</dbReference>
<dbReference type="GO" id="GO:0004180">
    <property type="term" value="F:carboxypeptidase activity"/>
    <property type="evidence" value="ECO:0007669"/>
    <property type="project" value="UniProtKB-ARBA"/>
</dbReference>
<dbReference type="UniPathway" id="UPA00219"/>
<evidence type="ECO:0000256" key="4">
    <source>
        <dbReference type="ARBA" id="ARBA00022960"/>
    </source>
</evidence>
<feature type="active site" description="Proton donor/acceptor" evidence="7">
    <location>
        <position position="427"/>
    </location>
</feature>
<dbReference type="Gene3D" id="2.40.440.10">
    <property type="entry name" value="L,D-transpeptidase catalytic domain-like"/>
    <property type="match status" value="1"/>
</dbReference>
<dbReference type="Pfam" id="PF20142">
    <property type="entry name" value="Scaffold"/>
    <property type="match status" value="1"/>
</dbReference>
<evidence type="ECO:0000313" key="11">
    <source>
        <dbReference type="Proteomes" id="UP000295142"/>
    </source>
</evidence>
<feature type="signal peptide" evidence="8">
    <location>
        <begin position="1"/>
        <end position="29"/>
    </location>
</feature>